<feature type="transmembrane region" description="Helical" evidence="1">
    <location>
        <begin position="661"/>
        <end position="679"/>
    </location>
</feature>
<keyword evidence="3" id="KW-1185">Reference proteome</keyword>
<evidence type="ECO:0000313" key="3">
    <source>
        <dbReference type="Proteomes" id="UP001208689"/>
    </source>
</evidence>
<sequence length="1043" mass="118374">MINDRSTYKSGVKIAWILISMGLLLGGIAGINQDVPPSSADGWVYPFSELSSPSDSIMIEDVNQDGINDLFYWINPYYNSWDENSGKVQHQTQTAIIDGATGELIRYRAYSDFQNWTISPSLPTSLIRTANNDVIALASVGIPHLSENQDGDESDQNNIEYYYEINTAATNQFHLLHIDIATLDIDFKLNVSSLGEEGVNWDLFNLNINYLGNNSQNVPNSTYSEDVLIIENTFEYLDDDSIKVMDFINPETLEPISQINWNSVGPFYYNISDGQNINYEFKGAFCRMPTNELQNHWKYPYYYMYYVDRNAPNSTAFFLTKLSQLRSGPMNATSNSWLFYNYTLFDSMDPEILEIENIWERNAYVSFNATGDPTGITHIFQAVDEYDLGLNSKYREQYPSFNDGDPNINENQMFQAIKMSQIVSLNIQSQQKTFEIISFREGVLSDNHEPPNSTNEWGVCVGILPIILEGGSDQTTSFALIFSKQDPRIVSISDKLMPVVAGDLFFLSSEYAGVVVNSSFLTLFDITPISFECPNLFDIFYSSLLYENSVGYNFNIDYDIDGDKSTDILIPGIIFQDSDFLYDNNGPYFTITQKEVINQSLYMNFESEWFIYNKISPLSDADGDGVGDLLLQNRYVIFNREMEIIEQNELLQQATNPATKGIFITGAIMLFFGLLVLVLDTILLRKTKIKFTIPSKKRFIIMAFLAVAAVALLYFTLLLMIQTIENNQSIQFGQSPEQIAITNFTRNSGLVTFTFFSTLFISAGLYILLAPRISSWIIILNQIFHAKKEGFKAFKRKVPLDDQALEESKNIKYKMIIIPPFGRNTGVGGLISRILSIIALILSVGLMFFDYTNQYFNSNVGNIATITGLTDSNFIEYIGGFFIYLIIPGLIAVPFFFWLIPTSWLLDDAGILFYTKDLKSTQPEDVESVGGWFSNYLKGFLGIGAIFSYIRFIQGSPILASIQNFPRNVRFNVIFFIFGFCIIAGFACGVLAVTMHELTLSSNVSRLYNFLDQRKFNIHRQEIVFNQFEELSEEVTLAGYRNE</sequence>
<evidence type="ECO:0000313" key="2">
    <source>
        <dbReference type="EMBL" id="UYP44743.1"/>
    </source>
</evidence>
<keyword evidence="1" id="KW-1133">Transmembrane helix</keyword>
<keyword evidence="1" id="KW-0812">Transmembrane</keyword>
<feature type="transmembrane region" description="Helical" evidence="1">
    <location>
        <begin position="830"/>
        <end position="849"/>
    </location>
</feature>
<feature type="transmembrane region" description="Helical" evidence="1">
    <location>
        <begin position="877"/>
        <end position="900"/>
    </location>
</feature>
<feature type="transmembrane region" description="Helical" evidence="1">
    <location>
        <begin position="973"/>
        <end position="993"/>
    </location>
</feature>
<gene>
    <name evidence="2" type="ORF">NEF87_001028</name>
</gene>
<reference evidence="2" key="1">
    <citation type="submission" date="2022-09" db="EMBL/GenBank/DDBJ databases">
        <title>Actin cytoskeleton and complex cell architecture in an #Asgard archaeon.</title>
        <authorList>
            <person name="Ponce Toledo R.I."/>
            <person name="Schleper C."/>
            <person name="Rodrigues Oliveira T."/>
            <person name="Wollweber F."/>
            <person name="Xu J."/>
            <person name="Rittmann S."/>
            <person name="Klingl A."/>
            <person name="Pilhofer M."/>
        </authorList>
    </citation>
    <scope>NUCLEOTIDE SEQUENCE</scope>
    <source>
        <strain evidence="2">B-35</strain>
    </source>
</reference>
<feature type="transmembrane region" description="Helical" evidence="1">
    <location>
        <begin position="936"/>
        <end position="953"/>
    </location>
</feature>
<organism evidence="2 3">
    <name type="scientific">Candidatus Lokiarchaeum ossiferum</name>
    <dbReference type="NCBI Taxonomy" id="2951803"/>
    <lineage>
        <taxon>Archaea</taxon>
        <taxon>Promethearchaeati</taxon>
        <taxon>Promethearchaeota</taxon>
        <taxon>Promethearchaeia</taxon>
        <taxon>Promethearchaeales</taxon>
        <taxon>Promethearchaeaceae</taxon>
        <taxon>Candidatus Lokiarchaeum</taxon>
    </lineage>
</organism>
<protein>
    <submittedName>
        <fullName evidence="2">Uncharacterized protein</fullName>
    </submittedName>
</protein>
<evidence type="ECO:0000256" key="1">
    <source>
        <dbReference type="SAM" id="Phobius"/>
    </source>
</evidence>
<dbReference type="EMBL" id="CP104013">
    <property type="protein sequence ID" value="UYP44743.1"/>
    <property type="molecule type" value="Genomic_DNA"/>
</dbReference>
<feature type="transmembrane region" description="Helical" evidence="1">
    <location>
        <begin position="699"/>
        <end position="721"/>
    </location>
</feature>
<dbReference type="Proteomes" id="UP001208689">
    <property type="component" value="Chromosome"/>
</dbReference>
<feature type="transmembrane region" description="Helical" evidence="1">
    <location>
        <begin position="12"/>
        <end position="31"/>
    </location>
</feature>
<keyword evidence="1" id="KW-0472">Membrane</keyword>
<accession>A0ABY6HML0</accession>
<proteinExistence type="predicted"/>
<feature type="transmembrane region" description="Helical" evidence="1">
    <location>
        <begin position="750"/>
        <end position="769"/>
    </location>
</feature>
<name>A0ABY6HML0_9ARCH</name>